<evidence type="ECO:0000313" key="2">
    <source>
        <dbReference type="Proteomes" id="UP000192758"/>
    </source>
</evidence>
<protein>
    <submittedName>
        <fullName evidence="1">Uncharacterized protein</fullName>
    </submittedName>
</protein>
<dbReference type="VEuPathDB" id="MicrosporidiaDB:EHP00_122"/>
<proteinExistence type="predicted"/>
<dbReference type="EMBL" id="MNPJ01000019">
    <property type="protein sequence ID" value="OQS54620.1"/>
    <property type="molecule type" value="Genomic_DNA"/>
</dbReference>
<name>A0A1W0E5U9_9MICR</name>
<dbReference type="InterPro" id="IPR011989">
    <property type="entry name" value="ARM-like"/>
</dbReference>
<organism evidence="1 2">
    <name type="scientific">Ecytonucleospora hepatopenaei</name>
    <dbReference type="NCBI Taxonomy" id="646526"/>
    <lineage>
        <taxon>Eukaryota</taxon>
        <taxon>Fungi</taxon>
        <taxon>Fungi incertae sedis</taxon>
        <taxon>Microsporidia</taxon>
        <taxon>Enterocytozoonidae</taxon>
        <taxon>Ecytonucleospora</taxon>
    </lineage>
</organism>
<dbReference type="Proteomes" id="UP000192758">
    <property type="component" value="Unassembled WGS sequence"/>
</dbReference>
<dbReference type="AlphaFoldDB" id="A0A1W0E5U9"/>
<gene>
    <name evidence="1" type="ORF">EHP00_122</name>
</gene>
<accession>A0A1W0E5U9</accession>
<dbReference type="SUPFAM" id="SSF48371">
    <property type="entry name" value="ARM repeat"/>
    <property type="match status" value="1"/>
</dbReference>
<reference evidence="1 2" key="1">
    <citation type="journal article" date="2017" name="Environ. Microbiol.">
        <title>Decay of the glycolytic pathway and adaptation to intranuclear parasitism within Enterocytozoonidae microsporidia.</title>
        <authorList>
            <person name="Wiredu Boakye D."/>
            <person name="Jaroenlak P."/>
            <person name="Prachumwat A."/>
            <person name="Williams T.A."/>
            <person name="Bateman K.S."/>
            <person name="Itsathitphaisarn O."/>
            <person name="Sritunyalucksana K."/>
            <person name="Paszkiewicz K.H."/>
            <person name="Moore K.A."/>
            <person name="Stentiford G.D."/>
            <person name="Williams B.A."/>
        </authorList>
    </citation>
    <scope>NUCLEOTIDE SEQUENCE [LARGE SCALE GENOMIC DNA]</scope>
    <source>
        <strain evidence="1 2">TH1</strain>
    </source>
</reference>
<keyword evidence="2" id="KW-1185">Reference proteome</keyword>
<sequence length="956" mass="110876">MNEENFMELLTNLLSSDTVLRTNAEVYLKNTQETNLERFLEVAIDTIFTQKNNPQHSYLSLLLLKNAFDEKDKEKKRRFETNLLQTSEETRKKLFVEFQKHLNEPNIQKIESYGIILGNFIKIDQERNEGAITGDIFSTFANEIFKENSSYAIGVLYTTMYTVINLLESNYDFNKECVIKANKNQVLNLLHNYGVLTQNLTRGTVAFSIVVRYIGHTDDINVLSATFLALYQTLEVYEEFLSEQFIGQIAITTEKVAQMNIYKYTNDQKLVASDSDKNELIESICMILVFICEYLHKNNSILNGMDIKIYDFLYSLVVNFKYGILAYTDLIEVLIENESSIIDNSYTCIIEFLIKFIDDECIFDNEYTPHKASCKIINKIIQYFIYKNDTVYYDKITNINVIVVRYITILLSNSSAEENVMIVSHLIGNSINKHVNDDFVKKVIELFLHKIQNILHKIEENKVFCDCLLYGISRICEVVCSKIEEFLEILVTNVGYIISNFTNKKDAKMYNNEYAYWGIHNVFIFYNGRNSEILDKYIDKIVYVLLSQIEVIDNSNTNITNALYTTLYECIQYPMDERIQENIKIFLYKRLGEVLTNQNDGLIHNQDVIFIEGAISNLLLLLTCSIRVSHVFEANDINLYINAIKTCYKCINTTVQGEVFLSISTLLNASKLNIKNETVYDFLVNFILTCIFKQVQENTEVFTILNACYLYTDIVSAFNGVNDQEEGNWTESKLDFDIFEREVLLSESMNVFSMLLSNDGLNYMDVKIAVIEIFGILALISKKNFFKYVEMSANLLQLVLEYNLVNVIENTSKSGKEACYKIETSNTDKNAELIVSCIGLWRCIINGLGEMEIVKKIMEKIVPEICKIVAQLNQLNVKTILDDRGLYEINLKMLCLYKEIWDFYGFFTLKEDWMSFYLTKFLTFRKVESVEKNSISGTYYDETFNIIDDILNTIFI</sequence>
<evidence type="ECO:0000313" key="1">
    <source>
        <dbReference type="EMBL" id="OQS54620.1"/>
    </source>
</evidence>
<comment type="caution">
    <text evidence="1">The sequence shown here is derived from an EMBL/GenBank/DDBJ whole genome shotgun (WGS) entry which is preliminary data.</text>
</comment>
<dbReference type="InterPro" id="IPR016024">
    <property type="entry name" value="ARM-type_fold"/>
</dbReference>
<dbReference type="Gene3D" id="1.25.10.10">
    <property type="entry name" value="Leucine-rich Repeat Variant"/>
    <property type="match status" value="1"/>
</dbReference>